<dbReference type="PANTHER" id="PTHR10039">
    <property type="entry name" value="AMELOGENIN"/>
    <property type="match status" value="1"/>
</dbReference>
<dbReference type="InterPro" id="IPR027417">
    <property type="entry name" value="P-loop_NTPase"/>
</dbReference>
<keyword evidence="7" id="KW-1185">Reference proteome</keyword>
<evidence type="ECO:0000256" key="3">
    <source>
        <dbReference type="SAM" id="MobiDB-lite"/>
    </source>
</evidence>
<dbReference type="SUPFAM" id="SSF53474">
    <property type="entry name" value="alpha/beta-Hydrolases"/>
    <property type="match status" value="1"/>
</dbReference>
<dbReference type="InterPro" id="IPR029058">
    <property type="entry name" value="AB_hydrolase_fold"/>
</dbReference>
<feature type="domain" description="DUF676" evidence="4">
    <location>
        <begin position="165"/>
        <end position="232"/>
    </location>
</feature>
<feature type="domain" description="Nephrocystin 3-like N-terminal" evidence="5">
    <location>
        <begin position="378"/>
        <end position="556"/>
    </location>
</feature>
<feature type="region of interest" description="Disordered" evidence="3">
    <location>
        <begin position="36"/>
        <end position="105"/>
    </location>
</feature>
<dbReference type="Proteomes" id="UP000295703">
    <property type="component" value="Unassembled WGS sequence"/>
</dbReference>
<dbReference type="Gene3D" id="3.40.50.300">
    <property type="entry name" value="P-loop containing nucleotide triphosphate hydrolases"/>
    <property type="match status" value="1"/>
</dbReference>
<dbReference type="SUPFAM" id="SSF52540">
    <property type="entry name" value="P-loop containing nucleoside triphosphate hydrolases"/>
    <property type="match status" value="1"/>
</dbReference>
<dbReference type="Pfam" id="PF05057">
    <property type="entry name" value="DUF676"/>
    <property type="match status" value="1"/>
</dbReference>
<protein>
    <submittedName>
        <fullName evidence="6">Protein SERAC1</fullName>
    </submittedName>
</protein>
<evidence type="ECO:0000259" key="5">
    <source>
        <dbReference type="Pfam" id="PF24883"/>
    </source>
</evidence>
<comment type="similarity">
    <text evidence="1">Belongs to the putative lipase ROG1 family.</text>
</comment>
<dbReference type="PANTHER" id="PTHR10039:SF5">
    <property type="entry name" value="NACHT DOMAIN-CONTAINING PROTEIN"/>
    <property type="match status" value="1"/>
</dbReference>
<dbReference type="EMBL" id="RYZW01000147">
    <property type="protein sequence ID" value="TDZ41126.1"/>
    <property type="molecule type" value="Genomic_DNA"/>
</dbReference>
<accession>A0A4R8QRA0</accession>
<dbReference type="InterPro" id="IPR007751">
    <property type="entry name" value="DUF676_lipase-like"/>
</dbReference>
<sequence>MAEIKFGLFDVAPDSDSPDLDIVFVHGLQGHPFDTWTGKPAIQRHQKNEKDRNCFGRLFKGKRVEGRNSKQSTAPSDHTTPGSDQHPQEETGGDSTNSAASAPRPSGCFWPKDLLKKDFPTARILTYGYDSSVSHFFEGPANVSNIYDHARDLLQRLAGERVDCENRRLIFIAHSLGGLVVKAALRDSQLASETKKDLRNVHASTIAVLFFGTPHRGSEWVNAGKMAQNFAKAFGFSTTSMNLDLLNKSSPTLERIRDEFTELLDSSNLEITSYQEKKGYARTSFGGLDDLIVDPSSSAIDHKLERRYPINANHVDMCKFEFEGGTRKSYEQNVRNEIKRHLKRSVESNTAKTLIQLDVFADAMSAREKQIELAHHQTLSWLLGSDSTGPGLTSWLSNGDSIYWIQGLPGSGKSTAMQHLVRSKEVAKLLKKAKWSSASMFLADRMSEDQRSWTSVLAAMVYWLWKSFPELSSTMEPHVRHGPPRNDSWSRETFESILIDCKRQDRVEFSICFFVDALDEMDNNKTSRKIMIEFMERLVDQTDCGKGHVKICAASRPENEISILLGERKGFKMQDWTKPDISAFVRTQLRSHPDAQRTDRPESYDMRLEEVCSAIIDGAQGVFLWVYLVVNDVWDSQMAGETLTSILRRIQKLPKKDLPEFYMHILRKTQQDTRRETQAVLAFLLASTESVSLLSIGVLFHIVSKHRGLEEQSSISDEELVEMNGRMIERKIRSRTGGLLQIVPAPQLALRKGRSRKKGREEADFLLQPSFRPGNLNDCSAWNVQFFHQTVKEFLLSPELCPDLANVVPQWARDSQRAMRDGYSLILWLIEAHLGLSNSVKAESKWQLDVEQLFMRCTASYSHLLEDSDVDLLIRLDQAVSPMGFTWGMPEKWRNNFLAFAITMGMNLFVEKAVSILDNPNAKPGKPLLHYTVGDFLSSTLLKVPWAREREVNEPAAFALIEAGADINATFYYSNAEFAMSLLEIAVYDVDINHPAPSVAFINYCVEKGANLERPIPKHERKAGSSNQHLRSLHSARTKNTMENEELTMTTALHNIAAAIGRGAIPLSGDDEALSATLTRGLNRQRGDGKTVFDILVEYQIQGPGCSVQDITTWLDHGAIVMPWLVRFLNHEFERYPNFTRNSALKQVLSEGCYAEAKYFDPEAWKLARQYWIDGPRSDCPEARGNLTASDESMSPNIFASIQRWARWK</sequence>
<keyword evidence="2" id="KW-0677">Repeat</keyword>
<dbReference type="AlphaFoldDB" id="A0A4R8QRA0"/>
<name>A0A4R8QRA0_COLTR</name>
<reference evidence="6 7" key="1">
    <citation type="submission" date="2018-12" db="EMBL/GenBank/DDBJ databases">
        <title>Genome sequence and assembly of Colletotrichum trifolii.</title>
        <authorList>
            <person name="Gan P."/>
            <person name="Shirasu K."/>
        </authorList>
    </citation>
    <scope>NUCLEOTIDE SEQUENCE [LARGE SCALE GENOMIC DNA]</scope>
    <source>
        <strain evidence="6 7">543-2</strain>
    </source>
</reference>
<comment type="caution">
    <text evidence="6">The sequence shown here is derived from an EMBL/GenBank/DDBJ whole genome shotgun (WGS) entry which is preliminary data.</text>
</comment>
<dbReference type="Gene3D" id="3.40.50.1820">
    <property type="entry name" value="alpha/beta hydrolase"/>
    <property type="match status" value="1"/>
</dbReference>
<evidence type="ECO:0000259" key="4">
    <source>
        <dbReference type="Pfam" id="PF05057"/>
    </source>
</evidence>
<evidence type="ECO:0000256" key="1">
    <source>
        <dbReference type="ARBA" id="ARBA00007920"/>
    </source>
</evidence>
<evidence type="ECO:0000256" key="2">
    <source>
        <dbReference type="ARBA" id="ARBA00022737"/>
    </source>
</evidence>
<evidence type="ECO:0000313" key="7">
    <source>
        <dbReference type="Proteomes" id="UP000295703"/>
    </source>
</evidence>
<organism evidence="6 7">
    <name type="scientific">Colletotrichum trifolii</name>
    <dbReference type="NCBI Taxonomy" id="5466"/>
    <lineage>
        <taxon>Eukaryota</taxon>
        <taxon>Fungi</taxon>
        <taxon>Dikarya</taxon>
        <taxon>Ascomycota</taxon>
        <taxon>Pezizomycotina</taxon>
        <taxon>Sordariomycetes</taxon>
        <taxon>Hypocreomycetidae</taxon>
        <taxon>Glomerellales</taxon>
        <taxon>Glomerellaceae</taxon>
        <taxon>Colletotrichum</taxon>
        <taxon>Colletotrichum orbiculare species complex</taxon>
    </lineage>
</organism>
<gene>
    <name evidence="6" type="ORF">CTRI78_v009933</name>
</gene>
<feature type="compositionally biased region" description="Polar residues" evidence="3">
    <location>
        <begin position="69"/>
        <end position="85"/>
    </location>
</feature>
<dbReference type="Pfam" id="PF24883">
    <property type="entry name" value="NPHP3_N"/>
    <property type="match status" value="1"/>
</dbReference>
<dbReference type="InterPro" id="IPR056884">
    <property type="entry name" value="NPHP3-like_N"/>
</dbReference>
<evidence type="ECO:0000313" key="6">
    <source>
        <dbReference type="EMBL" id="TDZ41126.1"/>
    </source>
</evidence>
<proteinExistence type="inferred from homology"/>